<sequence>MQGAALDPWDTINAVYAETEKTKSGKTAFNVRLNSGDAVKIIQKR</sequence>
<proteinExistence type="predicted"/>
<organism evidence="1 2">
    <name type="scientific">Salmonella phage GSW6</name>
    <dbReference type="NCBI Taxonomy" id="3025422"/>
    <lineage>
        <taxon>Viruses</taxon>
        <taxon>Duplodnaviria</taxon>
        <taxon>Heunggongvirae</taxon>
        <taxon>Uroviricota</taxon>
        <taxon>Caudoviricetes</taxon>
        <taxon>Demerecviridae</taxon>
        <taxon>Markadamsvirinae</taxon>
        <taxon>Epseptimavirus</taxon>
        <taxon>Epseptimavirus GSW6</taxon>
    </lineage>
</organism>
<accession>A0AAE9YN19</accession>
<reference evidence="1" key="1">
    <citation type="submission" date="2023-01" db="EMBL/GenBank/DDBJ databases">
        <authorList>
            <person name="Bringhurst R.M."/>
            <person name="Homer T.E."/>
        </authorList>
    </citation>
    <scope>NUCLEOTIDE SEQUENCE</scope>
</reference>
<evidence type="ECO:0000313" key="2">
    <source>
        <dbReference type="Proteomes" id="UP001217333"/>
    </source>
</evidence>
<dbReference type="EMBL" id="OQ362005">
    <property type="protein sequence ID" value="WCX68695.1"/>
    <property type="molecule type" value="Genomic_DNA"/>
</dbReference>
<keyword evidence="2" id="KW-1185">Reference proteome</keyword>
<protein>
    <submittedName>
        <fullName evidence="1">Uncharacterized protein</fullName>
    </submittedName>
</protein>
<dbReference type="Proteomes" id="UP001217333">
    <property type="component" value="Segment"/>
</dbReference>
<evidence type="ECO:0000313" key="1">
    <source>
        <dbReference type="EMBL" id="WCX68695.1"/>
    </source>
</evidence>
<name>A0AAE9YN19_9CAUD</name>
<dbReference type="Pfam" id="PF23801">
    <property type="entry name" value="DUF7177"/>
    <property type="match status" value="1"/>
</dbReference>
<dbReference type="InterPro" id="IPR055601">
    <property type="entry name" value="DUF7177"/>
</dbReference>
<dbReference type="RefSeq" id="YP_012772442.1">
    <property type="nucleotide sequence ID" value="NC_111398.1"/>
</dbReference>